<feature type="region of interest" description="Disordered" evidence="2">
    <location>
        <begin position="1"/>
        <end position="75"/>
    </location>
</feature>
<feature type="compositionally biased region" description="Polar residues" evidence="2">
    <location>
        <begin position="13"/>
        <end position="27"/>
    </location>
</feature>
<proteinExistence type="predicted"/>
<feature type="coiled-coil region" evidence="1">
    <location>
        <begin position="100"/>
        <end position="127"/>
    </location>
</feature>
<keyword evidence="1" id="KW-0175">Coiled coil</keyword>
<gene>
    <name evidence="3" type="ORF">Triagg1_9533</name>
</gene>
<accession>A0AAE1I8R1</accession>
<comment type="caution">
    <text evidence="3">The sequence shown here is derived from an EMBL/GenBank/DDBJ whole genome shotgun (WGS) entry which is preliminary data.</text>
</comment>
<feature type="compositionally biased region" description="Basic and acidic residues" evidence="2">
    <location>
        <begin position="761"/>
        <end position="770"/>
    </location>
</feature>
<evidence type="ECO:0000313" key="4">
    <source>
        <dbReference type="Proteomes" id="UP001273209"/>
    </source>
</evidence>
<reference evidence="3" key="1">
    <citation type="submission" date="2023-11" db="EMBL/GenBank/DDBJ databases">
        <title>The genome sequences of three competitors of mushroom-forming fungi.</title>
        <authorList>
            <person name="Beijen E."/>
            <person name="Ohm R.A."/>
        </authorList>
    </citation>
    <scope>NUCLEOTIDE SEQUENCE</scope>
    <source>
        <strain evidence="3">CBS 100526</strain>
    </source>
</reference>
<feature type="compositionally biased region" description="Acidic residues" evidence="2">
    <location>
        <begin position="771"/>
        <end position="780"/>
    </location>
</feature>
<feature type="compositionally biased region" description="Acidic residues" evidence="2">
    <location>
        <begin position="572"/>
        <end position="590"/>
    </location>
</feature>
<feature type="region of interest" description="Disordered" evidence="2">
    <location>
        <begin position="459"/>
        <end position="792"/>
    </location>
</feature>
<feature type="compositionally biased region" description="Polar residues" evidence="2">
    <location>
        <begin position="528"/>
        <end position="541"/>
    </location>
</feature>
<protein>
    <submittedName>
        <fullName evidence="3">Uncharacterized protein</fullName>
    </submittedName>
</protein>
<dbReference type="Proteomes" id="UP001273209">
    <property type="component" value="Unassembled WGS sequence"/>
</dbReference>
<evidence type="ECO:0000256" key="1">
    <source>
        <dbReference type="SAM" id="Coils"/>
    </source>
</evidence>
<feature type="region of interest" description="Disordered" evidence="2">
    <location>
        <begin position="186"/>
        <end position="210"/>
    </location>
</feature>
<evidence type="ECO:0000256" key="2">
    <source>
        <dbReference type="SAM" id="MobiDB-lite"/>
    </source>
</evidence>
<feature type="compositionally biased region" description="Acidic residues" evidence="2">
    <location>
        <begin position="1"/>
        <end position="10"/>
    </location>
</feature>
<feature type="compositionally biased region" description="Polar residues" evidence="2">
    <location>
        <begin position="722"/>
        <end position="735"/>
    </location>
</feature>
<feature type="compositionally biased region" description="Polar residues" evidence="2">
    <location>
        <begin position="550"/>
        <end position="559"/>
    </location>
</feature>
<feature type="compositionally biased region" description="Basic and acidic residues" evidence="2">
    <location>
        <begin position="617"/>
        <end position="629"/>
    </location>
</feature>
<evidence type="ECO:0000313" key="3">
    <source>
        <dbReference type="EMBL" id="KAK4063382.1"/>
    </source>
</evidence>
<feature type="compositionally biased region" description="Low complexity" evidence="2">
    <location>
        <begin position="482"/>
        <end position="501"/>
    </location>
</feature>
<feature type="compositionally biased region" description="Acidic residues" evidence="2">
    <location>
        <begin position="55"/>
        <end position="75"/>
    </location>
</feature>
<sequence length="792" mass="88445">MDDTSYDDDDRLSTINLTPSEADTGTTDEYGLSHEDDDPPNAPATANEGIGPQAADDDPSGVPEDEDEYSLTDSDAEGAHTFRHAAPEYRYCFARVHLKSRERKRAIEELNARIIELEDRNVRLGQSRNTPRKTQVTWPDRIGSESWERVYKRACMEGNASPNLKKIHPDLNLRKPTNREIQADILQNPSDHQKPRPSDMPVGNITRGKLPRKMPDEIQFQILRHFFDFRGKVVHAISRLDPHHPLDEAPMNLNPRPSYLHRLHVGRAPGRFAKGIKANVQRLQHVEILWIGSQHLTFAINDRGKYTSRRTFSLVWLPEAIRLKTLGVYLPESSEEYRRRQHEPRGIVEHMKRKMQIHPNFRGFRPLRTIQGMDYVYSLRGLDQAEFWDFDRWLDTKERKQPVRDWHFIKDVNNSVRRPKEAGDRFKSQLKNLFPSLSSFEPSDADWDLLLGVLGVVEETPPEDSSSDTDPGSDSDPDSDSDSGSGSDSDSGSNSGSGPRQSRPPSPGSDSGSGSSSDDDSDDDAPSQTIPRHNMGVNSVNNEEDGGPSTGDSQANDLLNNFHLLRLMAVDGDGDGDGDGGSESESESDDGSATIVPDDRSVSGHEVIDLTEDENHENEPNQEIDKEIDQEFNQEFDQEFDQDIASYQISTNGNVEGSLFVSDDGYAPSYTESLTRSPQGNRRTGGCGRDSDDSNDSNNSPPAAESEASLFIGSAPSHIYRTASSTTTGQQNERNNIVFVDLTEEDPTDQFLREQPPTPQDSRKRNYLKLEEDDEEEGDDGGAPGGAKRLCT</sequence>
<name>A0AAE1I8R1_9HYPO</name>
<feature type="compositionally biased region" description="Polar residues" evidence="2">
    <location>
        <begin position="670"/>
        <end position="682"/>
    </location>
</feature>
<feature type="compositionally biased region" description="Acidic residues" evidence="2">
    <location>
        <begin position="460"/>
        <end position="481"/>
    </location>
</feature>
<dbReference type="RefSeq" id="XP_062751570.1">
    <property type="nucleotide sequence ID" value="XM_062904501.1"/>
</dbReference>
<organism evidence="3 4">
    <name type="scientific">Trichoderma aggressivum f. europaeum</name>
    <dbReference type="NCBI Taxonomy" id="173218"/>
    <lineage>
        <taxon>Eukaryota</taxon>
        <taxon>Fungi</taxon>
        <taxon>Dikarya</taxon>
        <taxon>Ascomycota</taxon>
        <taxon>Pezizomycotina</taxon>
        <taxon>Sordariomycetes</taxon>
        <taxon>Hypocreomycetidae</taxon>
        <taxon>Hypocreales</taxon>
        <taxon>Hypocreaceae</taxon>
        <taxon>Trichoderma</taxon>
    </lineage>
</organism>
<dbReference type="EMBL" id="JAWRVG010000054">
    <property type="protein sequence ID" value="KAK4063382.1"/>
    <property type="molecule type" value="Genomic_DNA"/>
</dbReference>
<feature type="compositionally biased region" description="Acidic residues" evidence="2">
    <location>
        <begin position="630"/>
        <end position="642"/>
    </location>
</feature>
<keyword evidence="4" id="KW-1185">Reference proteome</keyword>
<feature type="compositionally biased region" description="Basic and acidic residues" evidence="2">
    <location>
        <begin position="597"/>
        <end position="608"/>
    </location>
</feature>
<dbReference type="GeneID" id="87924406"/>
<feature type="compositionally biased region" description="Polar residues" evidence="2">
    <location>
        <begin position="645"/>
        <end position="655"/>
    </location>
</feature>
<dbReference type="AlphaFoldDB" id="A0AAE1I8R1"/>